<reference evidence="2 3" key="1">
    <citation type="submission" date="2017-06" db="EMBL/GenBank/DDBJ databases">
        <authorList>
            <consortium name="Pathogen Informatics"/>
        </authorList>
    </citation>
    <scope>NUCLEOTIDE SEQUENCE [LARGE SCALE GENOMIC DNA]</scope>
    <source>
        <strain evidence="2 3">NCTC13161</strain>
    </source>
</reference>
<gene>
    <name evidence="2" type="ORF">SAMEA4530655_03614</name>
</gene>
<dbReference type="InterPro" id="IPR025319">
    <property type="entry name" value="DUF4224"/>
</dbReference>
<feature type="domain" description="DUF4224" evidence="1">
    <location>
        <begin position="13"/>
        <end position="57"/>
    </location>
</feature>
<dbReference type="Proteomes" id="UP000215126">
    <property type="component" value="Chromosome 1"/>
</dbReference>
<dbReference type="AlphaFoldDB" id="A0A239SQH4"/>
<evidence type="ECO:0000313" key="3">
    <source>
        <dbReference type="Proteomes" id="UP000215126"/>
    </source>
</evidence>
<proteinExistence type="predicted"/>
<protein>
    <recommendedName>
        <fullName evidence="1">DUF4224 domain-containing protein</fullName>
    </recommendedName>
</protein>
<name>A0A239SQH4_9BURK</name>
<keyword evidence="3" id="KW-1185">Reference proteome</keyword>
<evidence type="ECO:0000259" key="1">
    <source>
        <dbReference type="Pfam" id="PF13986"/>
    </source>
</evidence>
<dbReference type="EMBL" id="LT906435">
    <property type="protein sequence ID" value="SNU86994.1"/>
    <property type="molecule type" value="Genomic_DNA"/>
</dbReference>
<evidence type="ECO:0000313" key="2">
    <source>
        <dbReference type="EMBL" id="SNU86994.1"/>
    </source>
</evidence>
<accession>A0A239SQH4</accession>
<sequence>MVSDKGELKMDTFLSPEEVSYLTGRQLKAKQVDALRKMGIPFFVNARGAAIVARAAIEGRAAPLPVVKGWKPKVMGG</sequence>
<dbReference type="Pfam" id="PF13986">
    <property type="entry name" value="DUF4224"/>
    <property type="match status" value="1"/>
</dbReference>
<organism evidence="2 3">
    <name type="scientific">Pandoraea sputorum</name>
    <dbReference type="NCBI Taxonomy" id="93222"/>
    <lineage>
        <taxon>Bacteria</taxon>
        <taxon>Pseudomonadati</taxon>
        <taxon>Pseudomonadota</taxon>
        <taxon>Betaproteobacteria</taxon>
        <taxon>Burkholderiales</taxon>
        <taxon>Burkholderiaceae</taxon>
        <taxon>Pandoraea</taxon>
    </lineage>
</organism>
<dbReference type="STRING" id="93222.NA29_22150"/>